<dbReference type="Gene3D" id="3.90.320.10">
    <property type="match status" value="1"/>
</dbReference>
<dbReference type="InterPro" id="IPR027417">
    <property type="entry name" value="P-loop_NTPase"/>
</dbReference>
<feature type="region of interest" description="Disordered" evidence="1">
    <location>
        <begin position="691"/>
        <end position="710"/>
    </location>
</feature>
<name>A0A6I6IX38_9RHOB</name>
<proteinExistence type="predicted"/>
<keyword evidence="4" id="KW-1185">Reference proteome</keyword>
<feature type="domain" description="PD-(D/E)XK endonuclease-like" evidence="2">
    <location>
        <begin position="713"/>
        <end position="940"/>
    </location>
</feature>
<dbReference type="InterPro" id="IPR014153">
    <property type="entry name" value="Ds_break_AddB"/>
</dbReference>
<gene>
    <name evidence="3" type="primary">addB</name>
    <name evidence="3" type="ORF">EI983_18595</name>
</gene>
<evidence type="ECO:0000313" key="4">
    <source>
        <dbReference type="Proteomes" id="UP000428330"/>
    </source>
</evidence>
<evidence type="ECO:0000313" key="3">
    <source>
        <dbReference type="EMBL" id="QGY00162.1"/>
    </source>
</evidence>
<dbReference type="Pfam" id="PF12705">
    <property type="entry name" value="PDDEXK_1"/>
    <property type="match status" value="1"/>
</dbReference>
<evidence type="ECO:0000259" key="2">
    <source>
        <dbReference type="Pfam" id="PF12705"/>
    </source>
</evidence>
<reference evidence="4" key="1">
    <citation type="submission" date="2018-12" db="EMBL/GenBank/DDBJ databases">
        <title>Complete genome sequence of Roseovarius sp. MME-070.</title>
        <authorList>
            <person name="Nam Y.-D."/>
            <person name="Kang J."/>
            <person name="Chung W.-H."/>
            <person name="Park Y.S."/>
        </authorList>
    </citation>
    <scope>NUCLEOTIDE SEQUENCE [LARGE SCALE GENOMIC DNA]</scope>
    <source>
        <strain evidence="4">MME-070</strain>
    </source>
</reference>
<dbReference type="OrthoDB" id="9780606at2"/>
<dbReference type="EMBL" id="CP034348">
    <property type="protein sequence ID" value="QGY00162.1"/>
    <property type="molecule type" value="Genomic_DNA"/>
</dbReference>
<sequence length="981" mass="108655">MFAPSDQHRLFGLPPGVDFPRALIDGLEARLHGADAEARARVQLIVNTRRMARRIRDLYDSGPARLLPRISLVTDLVQPFGLWDLPEAVPPLRRRLELTQLIARLLDQQPDLAPRAALYDLADSLAGLMDEMQGEGVSPDVISQLDISDQSGHWARILAFLGIVRHYFDDSSDAPDPEARQRSAVLRLIERWEQNPPAHPVIVAGSTGSRGTTLLLMQAVARLPQGAVVLPGFDFEMPPETWAAMSASDKAMPIEDHPQFRFHRLMQVLDLGRADIAPWHDQPAPNPARNRLMSLALRPVPVTDQWLRDGPTLGPLAPATDTMTLVEAPSTRIEALTIALRLRDAAENGVTAALITPDRTLTRQVSAALDRWNIRPDDSAGQPLHLSPPGRFLRHVADLFRAPLTAEHLLTLLKHPLTHTGGRRGAHLRLTRELELHLRREALPYPGADDFNAWAAAEKDPFAPEWAAWLAACFAGQQLEGDMSLSDLVTRHLALAEHIANGATPEHVSELWLKAAGREASDTVQNLSEHAPHGGMISSQDYAALFHAILSQNEVRNPEEVHPGILIWGTLEARVQGADLVILAGLNEGSWPSAPSPDPWLNRALRHQAGLLLPERRIGLSAHDFQQAIGAKEVWLTRSVRSDDAETVPSRWLNRLTNLMDGLSGQDGPQALKAMRGRGQHWQDLARALETPPQADPAPRPAPCPPADVRPRQLSVTEIKRLIRDPYAIYAKHVLRLRPLDPLMRAPDALLRGIVLHGVLEQFIKESAEAPEKCTRERLMQIALDHLTEHVPWAETRATWLARLERVADWFVETERARRAIARPAGYEAGGQANLSRLGFTLTAKADRIDIDANGQMHIYDYKTGAPPSKDEQTYFDKQLLLEAIIAEQAGFGELPPSPVARAVFIGLTSDPKEIEAPLADEPPAKVWAEFEELIAAYLDPAMGFTSRRAMKSKKDAGDYDQLARFGEWDITTDPNKERVG</sequence>
<protein>
    <submittedName>
        <fullName evidence="3">Double-strand break repair protein AddB</fullName>
    </submittedName>
</protein>
<dbReference type="SUPFAM" id="SSF52540">
    <property type="entry name" value="P-loop containing nucleoside triphosphate hydrolases"/>
    <property type="match status" value="1"/>
</dbReference>
<evidence type="ECO:0000256" key="1">
    <source>
        <dbReference type="SAM" id="MobiDB-lite"/>
    </source>
</evidence>
<feature type="compositionally biased region" description="Pro residues" evidence="1">
    <location>
        <begin position="694"/>
        <end position="708"/>
    </location>
</feature>
<dbReference type="Proteomes" id="UP000428330">
    <property type="component" value="Chromosome"/>
</dbReference>
<dbReference type="InterPro" id="IPR038726">
    <property type="entry name" value="PDDEXK_AddAB-type"/>
</dbReference>
<dbReference type="InterPro" id="IPR011604">
    <property type="entry name" value="PDDEXK-like_dom_sf"/>
</dbReference>
<organism evidence="3 4">
    <name type="scientific">Roseovarius faecimaris</name>
    <dbReference type="NCBI Taxonomy" id="2494550"/>
    <lineage>
        <taxon>Bacteria</taxon>
        <taxon>Pseudomonadati</taxon>
        <taxon>Pseudomonadota</taxon>
        <taxon>Alphaproteobacteria</taxon>
        <taxon>Rhodobacterales</taxon>
        <taxon>Roseobacteraceae</taxon>
        <taxon>Roseovarius</taxon>
    </lineage>
</organism>
<dbReference type="RefSeq" id="WP_157708842.1">
    <property type="nucleotide sequence ID" value="NZ_CP034348.1"/>
</dbReference>
<dbReference type="KEGG" id="rom:EI983_18595"/>
<dbReference type="AlphaFoldDB" id="A0A6I6IX38"/>
<accession>A0A6I6IX38</accession>
<dbReference type="NCBIfam" id="TIGR02786">
    <property type="entry name" value="addB_alphas"/>
    <property type="match status" value="1"/>
</dbReference>